<proteinExistence type="predicted"/>
<reference evidence="1 2" key="1">
    <citation type="journal article" date="2015" name="G3 (Bethesda)">
        <title>Insights into Ongoing Evolution of the Hexachlorocyclohexane Catabolic Pathway from Comparative Genomics of Ten Sphingomonadaceae Strains.</title>
        <authorList>
            <person name="Pearce S.L."/>
            <person name="Oakeshott J.G."/>
            <person name="Pandey G."/>
        </authorList>
    </citation>
    <scope>NUCLEOTIDE SEQUENCE [LARGE SCALE GENOMIC DNA]</scope>
    <source>
        <strain evidence="1 2">LL02</strain>
    </source>
</reference>
<accession>A0A0J7Y9L5</accession>
<dbReference type="AlphaFoldDB" id="A0A0J7Y9L5"/>
<protein>
    <submittedName>
        <fullName evidence="1">Uncharacterized protein</fullName>
    </submittedName>
</protein>
<dbReference type="RefSeq" id="WP_059149937.1">
    <property type="nucleotide sequence ID" value="NZ_KQ130452.1"/>
</dbReference>
<keyword evidence="2" id="KW-1185">Reference proteome</keyword>
<dbReference type="EMBL" id="JACU01000002">
    <property type="protein sequence ID" value="KMS59998.1"/>
    <property type="molecule type" value="Genomic_DNA"/>
</dbReference>
<evidence type="ECO:0000313" key="1">
    <source>
        <dbReference type="EMBL" id="KMS59998.1"/>
    </source>
</evidence>
<organism evidence="1 2">
    <name type="scientific">Novosphingobium barchaimii LL02</name>
    <dbReference type="NCBI Taxonomy" id="1114963"/>
    <lineage>
        <taxon>Bacteria</taxon>
        <taxon>Pseudomonadati</taxon>
        <taxon>Pseudomonadota</taxon>
        <taxon>Alphaproteobacteria</taxon>
        <taxon>Sphingomonadales</taxon>
        <taxon>Sphingomonadaceae</taxon>
        <taxon>Novosphingobium</taxon>
    </lineage>
</organism>
<dbReference type="Proteomes" id="UP000052268">
    <property type="component" value="Unassembled WGS sequence"/>
</dbReference>
<dbReference type="PATRIC" id="fig|1114963.3.peg.477"/>
<sequence>MSLTKQEKLNMRLCVWHLAQASRQNSMAMRYLALHQLYSDDDRGEDAAKALDDFRDSLEKSDVEVSAAQDAITTALGLEE</sequence>
<comment type="caution">
    <text evidence="1">The sequence shown here is derived from an EMBL/GenBank/DDBJ whole genome shotgun (WGS) entry which is preliminary data.</text>
</comment>
<gene>
    <name evidence="1" type="ORF">V474_07890</name>
</gene>
<evidence type="ECO:0000313" key="2">
    <source>
        <dbReference type="Proteomes" id="UP000052268"/>
    </source>
</evidence>
<name>A0A0J7Y9L5_9SPHN</name>